<gene>
    <name evidence="2" type="ORF">ASPWEDRAFT_44409</name>
</gene>
<feature type="compositionally biased region" description="Basic and acidic residues" evidence="1">
    <location>
        <begin position="42"/>
        <end position="64"/>
    </location>
</feature>
<dbReference type="VEuPathDB" id="FungiDB:ASPWEDRAFT_44409"/>
<dbReference type="GeneID" id="63752108"/>
<protein>
    <submittedName>
        <fullName evidence="2">Uncharacterized protein</fullName>
    </submittedName>
</protein>
<feature type="region of interest" description="Disordered" evidence="1">
    <location>
        <begin position="1"/>
        <end position="22"/>
    </location>
</feature>
<keyword evidence="3" id="KW-1185">Reference proteome</keyword>
<evidence type="ECO:0000256" key="1">
    <source>
        <dbReference type="SAM" id="MobiDB-lite"/>
    </source>
</evidence>
<feature type="region of interest" description="Disordered" evidence="1">
    <location>
        <begin position="34"/>
        <end position="122"/>
    </location>
</feature>
<dbReference type="Proteomes" id="UP000184383">
    <property type="component" value="Unassembled WGS sequence"/>
</dbReference>
<name>A0A1L9RBQ4_ASPWE</name>
<proteinExistence type="predicted"/>
<dbReference type="AlphaFoldDB" id="A0A1L9RBQ4"/>
<evidence type="ECO:0000313" key="2">
    <source>
        <dbReference type="EMBL" id="OJJ32318.1"/>
    </source>
</evidence>
<dbReference type="EMBL" id="KV878215">
    <property type="protein sequence ID" value="OJJ32318.1"/>
    <property type="molecule type" value="Genomic_DNA"/>
</dbReference>
<accession>A0A1L9RBQ4</accession>
<dbReference type="RefSeq" id="XP_040685995.1">
    <property type="nucleotide sequence ID" value="XM_040836260.1"/>
</dbReference>
<feature type="compositionally biased region" description="Basic and acidic residues" evidence="1">
    <location>
        <begin position="78"/>
        <end position="122"/>
    </location>
</feature>
<reference evidence="3" key="1">
    <citation type="journal article" date="2017" name="Genome Biol.">
        <title>Comparative genomics reveals high biological diversity and specific adaptations in the industrially and medically important fungal genus Aspergillus.</title>
        <authorList>
            <person name="de Vries R.P."/>
            <person name="Riley R."/>
            <person name="Wiebenga A."/>
            <person name="Aguilar-Osorio G."/>
            <person name="Amillis S."/>
            <person name="Uchima C.A."/>
            <person name="Anderluh G."/>
            <person name="Asadollahi M."/>
            <person name="Askin M."/>
            <person name="Barry K."/>
            <person name="Battaglia E."/>
            <person name="Bayram O."/>
            <person name="Benocci T."/>
            <person name="Braus-Stromeyer S.A."/>
            <person name="Caldana C."/>
            <person name="Canovas D."/>
            <person name="Cerqueira G.C."/>
            <person name="Chen F."/>
            <person name="Chen W."/>
            <person name="Choi C."/>
            <person name="Clum A."/>
            <person name="Dos Santos R.A."/>
            <person name="Damasio A.R."/>
            <person name="Diallinas G."/>
            <person name="Emri T."/>
            <person name="Fekete E."/>
            <person name="Flipphi M."/>
            <person name="Freyberg S."/>
            <person name="Gallo A."/>
            <person name="Gournas C."/>
            <person name="Habgood R."/>
            <person name="Hainaut M."/>
            <person name="Harispe M.L."/>
            <person name="Henrissat B."/>
            <person name="Hilden K.S."/>
            <person name="Hope R."/>
            <person name="Hossain A."/>
            <person name="Karabika E."/>
            <person name="Karaffa L."/>
            <person name="Karanyi Z."/>
            <person name="Krasevec N."/>
            <person name="Kuo A."/>
            <person name="Kusch H."/>
            <person name="LaButti K."/>
            <person name="Lagendijk E.L."/>
            <person name="Lapidus A."/>
            <person name="Levasseur A."/>
            <person name="Lindquist E."/>
            <person name="Lipzen A."/>
            <person name="Logrieco A.F."/>
            <person name="MacCabe A."/>
            <person name="Maekelae M.R."/>
            <person name="Malavazi I."/>
            <person name="Melin P."/>
            <person name="Meyer V."/>
            <person name="Mielnichuk N."/>
            <person name="Miskei M."/>
            <person name="Molnar A.P."/>
            <person name="Mule G."/>
            <person name="Ngan C.Y."/>
            <person name="Orejas M."/>
            <person name="Orosz E."/>
            <person name="Ouedraogo J.P."/>
            <person name="Overkamp K.M."/>
            <person name="Park H.-S."/>
            <person name="Perrone G."/>
            <person name="Piumi F."/>
            <person name="Punt P.J."/>
            <person name="Ram A.F."/>
            <person name="Ramon A."/>
            <person name="Rauscher S."/>
            <person name="Record E."/>
            <person name="Riano-Pachon D.M."/>
            <person name="Robert V."/>
            <person name="Roehrig J."/>
            <person name="Ruller R."/>
            <person name="Salamov A."/>
            <person name="Salih N.S."/>
            <person name="Samson R.A."/>
            <person name="Sandor E."/>
            <person name="Sanguinetti M."/>
            <person name="Schuetze T."/>
            <person name="Sepcic K."/>
            <person name="Shelest E."/>
            <person name="Sherlock G."/>
            <person name="Sophianopoulou V."/>
            <person name="Squina F.M."/>
            <person name="Sun H."/>
            <person name="Susca A."/>
            <person name="Todd R.B."/>
            <person name="Tsang A."/>
            <person name="Unkles S.E."/>
            <person name="van de Wiele N."/>
            <person name="van Rossen-Uffink D."/>
            <person name="Oliveira J.V."/>
            <person name="Vesth T.C."/>
            <person name="Visser J."/>
            <person name="Yu J.-H."/>
            <person name="Zhou M."/>
            <person name="Andersen M.R."/>
            <person name="Archer D.B."/>
            <person name="Baker S.E."/>
            <person name="Benoit I."/>
            <person name="Brakhage A.A."/>
            <person name="Braus G.H."/>
            <person name="Fischer R."/>
            <person name="Frisvad J.C."/>
            <person name="Goldman G.H."/>
            <person name="Houbraken J."/>
            <person name="Oakley B."/>
            <person name="Pocsi I."/>
            <person name="Scazzocchio C."/>
            <person name="Seiboth B."/>
            <person name="vanKuyk P.A."/>
            <person name="Wortman J."/>
            <person name="Dyer P.S."/>
            <person name="Grigoriev I.V."/>
        </authorList>
    </citation>
    <scope>NUCLEOTIDE SEQUENCE [LARGE SCALE GENOMIC DNA]</scope>
    <source>
        <strain evidence="3">DTO 134E9</strain>
    </source>
</reference>
<sequence>MADKRRSEFGAGSTSSCTAAHRERQGQAYCIFECARGGDSPTVRRRERAEWRGRGGTEEGRGAETARSYKTAMGRSNGEWRKGSDESLGRAERSSRPEKKDKKPKQGDMQRNRRKEEMERWRETDEALLRALLPRRPGAEPLASIVVVALGMGDDR</sequence>
<organism evidence="2 3">
    <name type="scientific">Aspergillus wentii DTO 134E9</name>
    <dbReference type="NCBI Taxonomy" id="1073089"/>
    <lineage>
        <taxon>Eukaryota</taxon>
        <taxon>Fungi</taxon>
        <taxon>Dikarya</taxon>
        <taxon>Ascomycota</taxon>
        <taxon>Pezizomycotina</taxon>
        <taxon>Eurotiomycetes</taxon>
        <taxon>Eurotiomycetidae</taxon>
        <taxon>Eurotiales</taxon>
        <taxon>Aspergillaceae</taxon>
        <taxon>Aspergillus</taxon>
        <taxon>Aspergillus subgen. Cremei</taxon>
    </lineage>
</organism>
<evidence type="ECO:0000313" key="3">
    <source>
        <dbReference type="Proteomes" id="UP000184383"/>
    </source>
</evidence>